<evidence type="ECO:0000313" key="1">
    <source>
        <dbReference type="EMBL" id="CAK7333308.1"/>
    </source>
</evidence>
<dbReference type="EMBL" id="CAWUPB010000913">
    <property type="protein sequence ID" value="CAK7333308.1"/>
    <property type="molecule type" value="Genomic_DNA"/>
</dbReference>
<dbReference type="Proteomes" id="UP001314170">
    <property type="component" value="Unassembled WGS sequence"/>
</dbReference>
<name>A0AAV1RGY2_9ROSI</name>
<keyword evidence="2" id="KW-1185">Reference proteome</keyword>
<proteinExistence type="predicted"/>
<comment type="caution">
    <text evidence="1">The sequence shown here is derived from an EMBL/GenBank/DDBJ whole genome shotgun (WGS) entry which is preliminary data.</text>
</comment>
<sequence length="55" mass="5948">MVDAIVTASQPKVENSLECLRSHIEKLQNNELLLLIEDDVGAAGLVAMLNQNQSA</sequence>
<protein>
    <submittedName>
        <fullName evidence="1">Uncharacterized protein</fullName>
    </submittedName>
</protein>
<dbReference type="AlphaFoldDB" id="A0AAV1RGY2"/>
<accession>A0AAV1RGY2</accession>
<reference evidence="1 2" key="1">
    <citation type="submission" date="2024-01" db="EMBL/GenBank/DDBJ databases">
        <authorList>
            <person name="Waweru B."/>
        </authorList>
    </citation>
    <scope>NUCLEOTIDE SEQUENCE [LARGE SCALE GENOMIC DNA]</scope>
</reference>
<organism evidence="1 2">
    <name type="scientific">Dovyalis caffra</name>
    <dbReference type="NCBI Taxonomy" id="77055"/>
    <lineage>
        <taxon>Eukaryota</taxon>
        <taxon>Viridiplantae</taxon>
        <taxon>Streptophyta</taxon>
        <taxon>Embryophyta</taxon>
        <taxon>Tracheophyta</taxon>
        <taxon>Spermatophyta</taxon>
        <taxon>Magnoliopsida</taxon>
        <taxon>eudicotyledons</taxon>
        <taxon>Gunneridae</taxon>
        <taxon>Pentapetalae</taxon>
        <taxon>rosids</taxon>
        <taxon>fabids</taxon>
        <taxon>Malpighiales</taxon>
        <taxon>Salicaceae</taxon>
        <taxon>Flacourtieae</taxon>
        <taxon>Dovyalis</taxon>
    </lineage>
</organism>
<evidence type="ECO:0000313" key="2">
    <source>
        <dbReference type="Proteomes" id="UP001314170"/>
    </source>
</evidence>
<gene>
    <name evidence="1" type="ORF">DCAF_LOCUS9423</name>
</gene>